<organism evidence="1">
    <name type="scientific">marine metagenome</name>
    <dbReference type="NCBI Taxonomy" id="408172"/>
    <lineage>
        <taxon>unclassified sequences</taxon>
        <taxon>metagenomes</taxon>
        <taxon>ecological metagenomes</taxon>
    </lineage>
</organism>
<feature type="non-terminal residue" evidence="1">
    <location>
        <position position="120"/>
    </location>
</feature>
<dbReference type="Gene3D" id="3.20.20.150">
    <property type="entry name" value="Divalent-metal-dependent TIM barrel enzymes"/>
    <property type="match status" value="1"/>
</dbReference>
<accession>A0A382ERG9</accession>
<evidence type="ECO:0000313" key="1">
    <source>
        <dbReference type="EMBL" id="SVB52969.1"/>
    </source>
</evidence>
<sequence length="120" mass="13630">MICRMQTLSRRTFIRNAALAAPVISFTPTLLAKDKNDPDRFQIGIQEYTFHRWLGSGKLGHLDYPALAKNKLGITHIEYWNRPFKGKHTDKSYVGELVKRTTGEGMKNVLILVDAGNQLD</sequence>
<gene>
    <name evidence="1" type="ORF">METZ01_LOCUS205823</name>
</gene>
<name>A0A382ERG9_9ZZZZ</name>
<dbReference type="AlphaFoldDB" id="A0A382ERG9"/>
<reference evidence="1" key="1">
    <citation type="submission" date="2018-05" db="EMBL/GenBank/DDBJ databases">
        <authorList>
            <person name="Lanie J.A."/>
            <person name="Ng W.-L."/>
            <person name="Kazmierczak K.M."/>
            <person name="Andrzejewski T.M."/>
            <person name="Davidsen T.M."/>
            <person name="Wayne K.J."/>
            <person name="Tettelin H."/>
            <person name="Glass J.I."/>
            <person name="Rusch D."/>
            <person name="Podicherti R."/>
            <person name="Tsui H.-C.T."/>
            <person name="Winkler M.E."/>
        </authorList>
    </citation>
    <scope>NUCLEOTIDE SEQUENCE</scope>
</reference>
<dbReference type="EMBL" id="UINC01045786">
    <property type="protein sequence ID" value="SVB52969.1"/>
    <property type="molecule type" value="Genomic_DNA"/>
</dbReference>
<proteinExistence type="predicted"/>
<protein>
    <submittedName>
        <fullName evidence="1">Uncharacterized protein</fullName>
    </submittedName>
</protein>